<evidence type="ECO:0000256" key="6">
    <source>
        <dbReference type="ARBA" id="ARBA00022801"/>
    </source>
</evidence>
<gene>
    <name evidence="9" type="ORF">G2W53_003692</name>
</gene>
<comment type="subcellular location">
    <subcellularLocation>
        <location evidence="2">Nucleus</location>
    </subcellularLocation>
</comment>
<organism evidence="9 10">
    <name type="scientific">Senna tora</name>
    <dbReference type="NCBI Taxonomy" id="362788"/>
    <lineage>
        <taxon>Eukaryota</taxon>
        <taxon>Viridiplantae</taxon>
        <taxon>Streptophyta</taxon>
        <taxon>Embryophyta</taxon>
        <taxon>Tracheophyta</taxon>
        <taxon>Spermatophyta</taxon>
        <taxon>Magnoliopsida</taxon>
        <taxon>eudicotyledons</taxon>
        <taxon>Gunneridae</taxon>
        <taxon>Pentapetalae</taxon>
        <taxon>rosids</taxon>
        <taxon>fabids</taxon>
        <taxon>Fabales</taxon>
        <taxon>Fabaceae</taxon>
        <taxon>Caesalpinioideae</taxon>
        <taxon>Cassia clade</taxon>
        <taxon>Senna</taxon>
    </lineage>
</organism>
<dbReference type="PANTHER" id="PTHR22930">
    <property type="match status" value="1"/>
</dbReference>
<keyword evidence="6" id="KW-0378">Hydrolase</keyword>
<keyword evidence="5" id="KW-0479">Metal-binding</keyword>
<evidence type="ECO:0000256" key="4">
    <source>
        <dbReference type="ARBA" id="ARBA00022722"/>
    </source>
</evidence>
<proteinExistence type="inferred from homology"/>
<accession>A0A835CGL9</accession>
<dbReference type="GO" id="GO:0046872">
    <property type="term" value="F:metal ion binding"/>
    <property type="evidence" value="ECO:0007669"/>
    <property type="project" value="UniProtKB-KW"/>
</dbReference>
<keyword evidence="4" id="KW-0540">Nuclease</keyword>
<dbReference type="InterPro" id="IPR045249">
    <property type="entry name" value="HARBI1-like"/>
</dbReference>
<reference evidence="9" key="1">
    <citation type="submission" date="2020-09" db="EMBL/GenBank/DDBJ databases">
        <title>Genome-Enabled Discovery of Anthraquinone Biosynthesis in Senna tora.</title>
        <authorList>
            <person name="Kang S.-H."/>
            <person name="Pandey R.P."/>
            <person name="Lee C.-M."/>
            <person name="Sim J.-S."/>
            <person name="Jeong J.-T."/>
            <person name="Choi B.-S."/>
            <person name="Jung M."/>
            <person name="Ginzburg D."/>
            <person name="Zhao K."/>
            <person name="Won S.Y."/>
            <person name="Oh T.-J."/>
            <person name="Yu Y."/>
            <person name="Kim N.-H."/>
            <person name="Lee O.R."/>
            <person name="Lee T.-H."/>
            <person name="Bashyal P."/>
            <person name="Kim T.-S."/>
            <person name="Lee W.-H."/>
            <person name="Kawkins C."/>
            <person name="Kim C.-K."/>
            <person name="Kim J.S."/>
            <person name="Ahn B.O."/>
            <person name="Rhee S.Y."/>
            <person name="Sohng J.K."/>
        </authorList>
    </citation>
    <scope>NUCLEOTIDE SEQUENCE</scope>
    <source>
        <tissue evidence="9">Leaf</tissue>
    </source>
</reference>
<dbReference type="Pfam" id="PF13359">
    <property type="entry name" value="DDE_Tnp_4"/>
    <property type="match status" value="1"/>
</dbReference>
<evidence type="ECO:0000256" key="3">
    <source>
        <dbReference type="ARBA" id="ARBA00006958"/>
    </source>
</evidence>
<dbReference type="GO" id="GO:0016787">
    <property type="term" value="F:hydrolase activity"/>
    <property type="evidence" value="ECO:0007669"/>
    <property type="project" value="UniProtKB-KW"/>
</dbReference>
<name>A0A835CGL9_9FABA</name>
<sequence length="115" mass="13413">MDPMFRDSTSYLVNDEQYWPYFKDFIGAIDRTHILIHVPVHKQMPSTGRKSYTSTKVMVVCDFNMCFTFAWVGWEGCTHVTGIFMEALRKPQLKFLHPPEGKFYLVDSGYPSYVS</sequence>
<evidence type="ECO:0000256" key="1">
    <source>
        <dbReference type="ARBA" id="ARBA00001968"/>
    </source>
</evidence>
<evidence type="ECO:0000256" key="5">
    <source>
        <dbReference type="ARBA" id="ARBA00022723"/>
    </source>
</evidence>
<dbReference type="GO" id="GO:0005634">
    <property type="term" value="C:nucleus"/>
    <property type="evidence" value="ECO:0007669"/>
    <property type="project" value="UniProtKB-SubCell"/>
</dbReference>
<feature type="domain" description="DDE Tnp4" evidence="8">
    <location>
        <begin position="29"/>
        <end position="111"/>
    </location>
</feature>
<comment type="caution">
    <text evidence="9">The sequence shown here is derived from an EMBL/GenBank/DDBJ whole genome shotgun (WGS) entry which is preliminary data.</text>
</comment>
<protein>
    <submittedName>
        <fullName evidence="9">Putative nuclease HARBI1</fullName>
    </submittedName>
</protein>
<evidence type="ECO:0000313" key="9">
    <source>
        <dbReference type="EMBL" id="KAF7841394.1"/>
    </source>
</evidence>
<evidence type="ECO:0000256" key="7">
    <source>
        <dbReference type="ARBA" id="ARBA00023242"/>
    </source>
</evidence>
<dbReference type="InterPro" id="IPR027806">
    <property type="entry name" value="HARBI1_dom"/>
</dbReference>
<dbReference type="GO" id="GO:0004518">
    <property type="term" value="F:nuclease activity"/>
    <property type="evidence" value="ECO:0007669"/>
    <property type="project" value="UniProtKB-KW"/>
</dbReference>
<dbReference type="AlphaFoldDB" id="A0A835CGL9"/>
<comment type="cofactor">
    <cofactor evidence="1">
        <name>a divalent metal cation</name>
        <dbReference type="ChEBI" id="CHEBI:60240"/>
    </cofactor>
</comment>
<evidence type="ECO:0000313" key="10">
    <source>
        <dbReference type="Proteomes" id="UP000634136"/>
    </source>
</evidence>
<comment type="similarity">
    <text evidence="3">Belongs to the HARBI1 family.</text>
</comment>
<evidence type="ECO:0000256" key="2">
    <source>
        <dbReference type="ARBA" id="ARBA00004123"/>
    </source>
</evidence>
<evidence type="ECO:0000259" key="8">
    <source>
        <dbReference type="Pfam" id="PF13359"/>
    </source>
</evidence>
<keyword evidence="10" id="KW-1185">Reference proteome</keyword>
<dbReference type="PANTHER" id="PTHR22930:SF221">
    <property type="entry name" value="NUCLEASE HARBI1"/>
    <property type="match status" value="1"/>
</dbReference>
<dbReference type="EMBL" id="JAAIUW010000002">
    <property type="protein sequence ID" value="KAF7841394.1"/>
    <property type="molecule type" value="Genomic_DNA"/>
</dbReference>
<dbReference type="Proteomes" id="UP000634136">
    <property type="component" value="Unassembled WGS sequence"/>
</dbReference>
<dbReference type="OrthoDB" id="1430397at2759"/>
<keyword evidence="7" id="KW-0539">Nucleus</keyword>